<dbReference type="OrthoDB" id="3650604at2759"/>
<comment type="caution">
    <text evidence="1">The sequence shown here is derived from an EMBL/GenBank/DDBJ whole genome shotgun (WGS) entry which is preliminary data.</text>
</comment>
<name>A0A0F4GXD6_9PEZI</name>
<accession>A0A0F4GXD6</accession>
<dbReference type="AlphaFoldDB" id="A0A0F4GXD6"/>
<dbReference type="Gene3D" id="3.30.710.10">
    <property type="entry name" value="Potassium Channel Kv1.1, Chain A"/>
    <property type="match status" value="1"/>
</dbReference>
<keyword evidence="2" id="KW-1185">Reference proteome</keyword>
<sequence>MADPPDVIALASASHDIDPISAQIAAPFTSTSGAPDTNPEERQDLPPKDVVIIEGGDIFLKCRNSRRVLVSSLMLSHTSPVFKAMLGPNFAEGQGNRSAAQPQEIDCPDDAYSGMCLLCALLHNCPCFPGLELPSPRAVRNLATATLLADKYGCMDAISLQVQAVFARFSSRQITDSLPMPVLHDLSTAAYLMDHHAYFYIFTKRLVLDYNAPYSGLLSSESEETRDVLGAIFLLKLEDQRNKAMQHVSESIPAMNTYTCAVHGCRKMFRSTTFLDSFRKAIDLSTEWPPSFSSNTVRSILDRIHKAGDVDLGPTALCQHRPAIMASLPEDVMHTAQVFEDFADRVNEQMAGMCLTCVKNEGSYIAGPCRTDEHWRPVPGWKDEL</sequence>
<protein>
    <recommendedName>
        <fullName evidence="3">BTB domain-containing protein</fullName>
    </recommendedName>
</protein>
<dbReference type="Proteomes" id="UP000033647">
    <property type="component" value="Unassembled WGS sequence"/>
</dbReference>
<proteinExistence type="predicted"/>
<gene>
    <name evidence="1" type="ORF">TI39_contig260g00004</name>
</gene>
<dbReference type="EMBL" id="LAFY01000252">
    <property type="protein sequence ID" value="KJY02090.1"/>
    <property type="molecule type" value="Genomic_DNA"/>
</dbReference>
<dbReference type="InterPro" id="IPR011333">
    <property type="entry name" value="SKP1/BTB/POZ_sf"/>
</dbReference>
<organism evidence="1 2">
    <name type="scientific">Zymoseptoria brevis</name>
    <dbReference type="NCBI Taxonomy" id="1047168"/>
    <lineage>
        <taxon>Eukaryota</taxon>
        <taxon>Fungi</taxon>
        <taxon>Dikarya</taxon>
        <taxon>Ascomycota</taxon>
        <taxon>Pezizomycotina</taxon>
        <taxon>Dothideomycetes</taxon>
        <taxon>Dothideomycetidae</taxon>
        <taxon>Mycosphaerellales</taxon>
        <taxon>Mycosphaerellaceae</taxon>
        <taxon>Zymoseptoria</taxon>
    </lineage>
</organism>
<dbReference type="STRING" id="1047168.A0A0F4GXD6"/>
<reference evidence="1 2" key="1">
    <citation type="submission" date="2015-03" db="EMBL/GenBank/DDBJ databases">
        <title>RNA-seq based gene annotation and comparative genomics of four Zymoseptoria species reveal species-specific pathogenicity related genes and transposable element activity.</title>
        <authorList>
            <person name="Grandaubert J."/>
            <person name="Bhattacharyya A."/>
            <person name="Stukenbrock E.H."/>
        </authorList>
    </citation>
    <scope>NUCLEOTIDE SEQUENCE [LARGE SCALE GENOMIC DNA]</scope>
    <source>
        <strain evidence="1 2">Zb18110</strain>
    </source>
</reference>
<evidence type="ECO:0008006" key="3">
    <source>
        <dbReference type="Google" id="ProtNLM"/>
    </source>
</evidence>
<evidence type="ECO:0000313" key="1">
    <source>
        <dbReference type="EMBL" id="KJY02090.1"/>
    </source>
</evidence>
<evidence type="ECO:0000313" key="2">
    <source>
        <dbReference type="Proteomes" id="UP000033647"/>
    </source>
</evidence>